<keyword evidence="5 6" id="KW-0326">Glycosidase</keyword>
<dbReference type="InterPro" id="IPR017853">
    <property type="entry name" value="GH"/>
</dbReference>
<comment type="catalytic activity">
    <reaction evidence="1 6">
        <text>The enzyme specifically hydrolyzes (1-&gt;4)-beta-D-galactosidic linkages in type I arabinogalactans.</text>
        <dbReference type="EC" id="3.2.1.89"/>
    </reaction>
</comment>
<organism evidence="7 8">
    <name type="scientific">Xylanibacter ruminicola</name>
    <name type="common">Prevotella ruminicola</name>
    <dbReference type="NCBI Taxonomy" id="839"/>
    <lineage>
        <taxon>Bacteria</taxon>
        <taxon>Pseudomonadati</taxon>
        <taxon>Bacteroidota</taxon>
        <taxon>Bacteroidia</taxon>
        <taxon>Bacteroidales</taxon>
        <taxon>Prevotellaceae</taxon>
        <taxon>Xylanibacter</taxon>
    </lineage>
</organism>
<evidence type="ECO:0000256" key="4">
    <source>
        <dbReference type="ARBA" id="ARBA00022801"/>
    </source>
</evidence>
<evidence type="ECO:0000256" key="3">
    <source>
        <dbReference type="ARBA" id="ARBA00012556"/>
    </source>
</evidence>
<dbReference type="GO" id="GO:0015926">
    <property type="term" value="F:glucosidase activity"/>
    <property type="evidence" value="ECO:0007669"/>
    <property type="project" value="InterPro"/>
</dbReference>
<dbReference type="Proteomes" id="UP000236735">
    <property type="component" value="Unassembled WGS sequence"/>
</dbReference>
<protein>
    <recommendedName>
        <fullName evidence="3 6">Arabinogalactan endo-beta-1,4-galactanase</fullName>
        <ecNumber evidence="3 6">3.2.1.89</ecNumber>
    </recommendedName>
</protein>
<dbReference type="Pfam" id="PF07745">
    <property type="entry name" value="Glyco_hydro_53"/>
    <property type="match status" value="1"/>
</dbReference>
<evidence type="ECO:0000256" key="6">
    <source>
        <dbReference type="RuleBase" id="RU361192"/>
    </source>
</evidence>
<sequence length="336" mass="38320">MKKLLSTLVMLTMTVSVSADDTFWLGADISGTSGLEAYDVQLYNAQGEPRDNVTIMKECGLNAARFRVWVNPMGGFSSKEDVLRLSLRAKEQGMAVMIDFHYSDSWADPGKQFIPKAWEQMDYEEMKQALAQHTCETLQLLKDNDIDVKWVQIGNETTNGFLWPMGRASENMEQYAGLTQAGYDAVKSVFPEAVCIVHLDAGCDPHRYQFIFDGLKKFGAKWDMIGMSIYPYWDIDAKLTTSEDETLEKTIANINQLWETYHTPLMIVETGYDADRAEDGKRWMRRMIDAARSQTKGHCKGIFYWAPEAEGRYRLGAFRNHRPTAIMDAFKETSEQ</sequence>
<comment type="similarity">
    <text evidence="2 6">Belongs to the glycosyl hydrolase 53 family.</text>
</comment>
<dbReference type="AlphaFoldDB" id="A0A1H5T3L2"/>
<name>A0A1H5T3L2_XYLRU</name>
<feature type="signal peptide" evidence="6">
    <location>
        <begin position="1"/>
        <end position="19"/>
    </location>
</feature>
<dbReference type="EMBL" id="FNUV01000002">
    <property type="protein sequence ID" value="SEF57393.1"/>
    <property type="molecule type" value="Genomic_DNA"/>
</dbReference>
<gene>
    <name evidence="7" type="ORF">SAMN05216354_0849</name>
</gene>
<dbReference type="SUPFAM" id="SSF51445">
    <property type="entry name" value="(Trans)glycosidases"/>
    <property type="match status" value="1"/>
</dbReference>
<evidence type="ECO:0000256" key="1">
    <source>
        <dbReference type="ARBA" id="ARBA00001695"/>
    </source>
</evidence>
<dbReference type="GO" id="GO:0045490">
    <property type="term" value="P:pectin catabolic process"/>
    <property type="evidence" value="ECO:0007669"/>
    <property type="project" value="TreeGrafter"/>
</dbReference>
<dbReference type="PANTHER" id="PTHR34983">
    <property type="entry name" value="ARABINOGALACTAN ENDO-BETA-1,4-GALACTANASE A"/>
    <property type="match status" value="1"/>
</dbReference>
<feature type="chain" id="PRO_5009029520" description="Arabinogalactan endo-beta-1,4-galactanase" evidence="6">
    <location>
        <begin position="20"/>
        <end position="336"/>
    </location>
</feature>
<dbReference type="InterPro" id="IPR011683">
    <property type="entry name" value="Glyco_hydro_53"/>
</dbReference>
<evidence type="ECO:0000313" key="8">
    <source>
        <dbReference type="Proteomes" id="UP000236735"/>
    </source>
</evidence>
<accession>A0A1H5T3L2</accession>
<reference evidence="7 8" key="1">
    <citation type="submission" date="2016-10" db="EMBL/GenBank/DDBJ databases">
        <authorList>
            <person name="de Groot N.N."/>
        </authorList>
    </citation>
    <scope>NUCLEOTIDE SEQUENCE [LARGE SCALE GENOMIC DNA]</scope>
    <source>
        <strain evidence="7 8">AR32</strain>
    </source>
</reference>
<evidence type="ECO:0000313" key="7">
    <source>
        <dbReference type="EMBL" id="SEF57393.1"/>
    </source>
</evidence>
<dbReference type="RefSeq" id="WP_103915245.1">
    <property type="nucleotide sequence ID" value="NZ_FNUV01000002.1"/>
</dbReference>
<dbReference type="PANTHER" id="PTHR34983:SF1">
    <property type="entry name" value="ARABINOGALACTAN ENDO-BETA-1,4-GALACTANASE A"/>
    <property type="match status" value="1"/>
</dbReference>
<evidence type="ECO:0000256" key="5">
    <source>
        <dbReference type="ARBA" id="ARBA00023295"/>
    </source>
</evidence>
<dbReference type="EC" id="3.2.1.89" evidence="3 6"/>
<dbReference type="GO" id="GO:0031218">
    <property type="term" value="F:arabinogalactan endo-1,4-beta-galactosidase activity"/>
    <property type="evidence" value="ECO:0007669"/>
    <property type="project" value="UniProtKB-EC"/>
</dbReference>
<keyword evidence="6" id="KW-0732">Signal</keyword>
<keyword evidence="4 6" id="KW-0378">Hydrolase</keyword>
<evidence type="ECO:0000256" key="2">
    <source>
        <dbReference type="ARBA" id="ARBA00010687"/>
    </source>
</evidence>
<dbReference type="Gene3D" id="3.20.20.80">
    <property type="entry name" value="Glycosidases"/>
    <property type="match status" value="1"/>
</dbReference>
<proteinExistence type="inferred from homology"/>